<dbReference type="InterPro" id="IPR050534">
    <property type="entry name" value="Coronavir_polyprotein_1ab"/>
</dbReference>
<dbReference type="NCBIfam" id="TIGR01448">
    <property type="entry name" value="recD_rel"/>
    <property type="match status" value="1"/>
</dbReference>
<feature type="domain" description="Helix-hairpin-helix DNA-binding motif class 1" evidence="4">
    <location>
        <begin position="82"/>
        <end position="103"/>
    </location>
</feature>
<comment type="function">
    <text evidence="3">DNA-dependent ATPase and ATP-dependent 5'-3' DNA helicase. Has no activity on blunt DNA or DNA with 3'-overhangs, requires at least 10 bases of 5'-ssDNA for helicase activity.</text>
</comment>
<sequence>MTIEIQGVLTDIVFYNEANGYIVGVVDTGEEDITVVGYMPIVNKGETFAFNGKWTVHPVYGKQLEILSYRQVAPNTLEGMENYLASGLIKGIGPKTAKKIVDKFGKDALDIIQYRPHLLTQIEGIGGAKANLIAEAFQEQRELQEVMLFLQQYGVTPSYGIKIYKKYGQDTIRLIQENPYRLADEIIGIGFRIADTIAKRMGIDPRSSYRLMCGLKYMLMQGNLEGHTYTPREELLRDTARLLEVEVSLLEEPLMNLALNNEVQLENLEGEIVVFGLSYFFAETYVCKKLIELAKTEIPPMGENLGELIKKIEENEGLELADNQKHAIKEALQNGVTVITGGPGTGKTTTINSIIRIFEMNNLSILLGAPTGRAAKRMSEATGREAKTIHRLLEYAYAEDDLGMAFGRNEEEPLAADVVIIDEMSMVDILLMKALLRAILPGTRLILVGDVDQLPSVGPGNVLRDIIESNIFRVVKLDKIFRQAQESMIIVNAHRINKGQYPYTNQKEKDFYFISKKTQENIAETIKALCKERLPKYNGFDPIKDIQVLTPMKKGVVGMLQLNNQLQSILNPKAPHKEEKEMKEKIFRVGDKVMQIKNNYNLKWKKTEDDGDGEGIFNGDMGYIQEIDTENRELWVLFDDEKLVKYDFSQLDELELAYCITIHKSQGSEFPVVVMPVSWGPPMLQTRNLLYTAVTRAKKLVVMVGQEGSLKNMVDNHRITKRNTGLGVRLRRFLEDRLIEF</sequence>
<dbReference type="InterPro" id="IPR027417">
    <property type="entry name" value="P-loop_NTPase"/>
</dbReference>
<keyword evidence="3" id="KW-0413">Isomerase</keyword>
<dbReference type="Pfam" id="PF14520">
    <property type="entry name" value="HHH_5"/>
    <property type="match status" value="1"/>
</dbReference>
<evidence type="ECO:0000313" key="6">
    <source>
        <dbReference type="EMBL" id="SHI61730.1"/>
    </source>
</evidence>
<proteinExistence type="inferred from homology"/>
<feature type="domain" description="Helix-hairpin-helix DNA-binding motif class 1" evidence="4">
    <location>
        <begin position="181"/>
        <end position="200"/>
    </location>
</feature>
<dbReference type="Pfam" id="PF13538">
    <property type="entry name" value="UvrD_C_2"/>
    <property type="match status" value="1"/>
</dbReference>
<dbReference type="RefSeq" id="WP_242946186.1">
    <property type="nucleotide sequence ID" value="NZ_FQZV01000004.1"/>
</dbReference>
<dbReference type="Pfam" id="PF14490">
    <property type="entry name" value="HHH_RecD2"/>
    <property type="match status" value="1"/>
</dbReference>
<comment type="similarity">
    <text evidence="3">Belongs to the RecD family. RecD2 subfamily.</text>
</comment>
<dbReference type="GO" id="GO:0005524">
    <property type="term" value="F:ATP binding"/>
    <property type="evidence" value="ECO:0007669"/>
    <property type="project" value="UniProtKB-UniRule"/>
</dbReference>
<dbReference type="SMART" id="SM00382">
    <property type="entry name" value="AAA"/>
    <property type="match status" value="1"/>
</dbReference>
<keyword evidence="3 6" id="KW-0347">Helicase</keyword>
<keyword evidence="1 3" id="KW-0547">Nucleotide-binding</keyword>
<feature type="domain" description="AAA+ ATPase" evidence="5">
    <location>
        <begin position="333"/>
        <end position="481"/>
    </location>
</feature>
<dbReference type="InterPro" id="IPR003583">
    <property type="entry name" value="Hlx-hairpin-Hlx_DNA-bd_motif"/>
</dbReference>
<keyword evidence="7" id="KW-1185">Reference proteome</keyword>
<dbReference type="EMBL" id="FQZV01000004">
    <property type="protein sequence ID" value="SHI61730.1"/>
    <property type="molecule type" value="Genomic_DNA"/>
</dbReference>
<dbReference type="Gene3D" id="2.30.30.940">
    <property type="match status" value="1"/>
</dbReference>
<evidence type="ECO:0000256" key="3">
    <source>
        <dbReference type="HAMAP-Rule" id="MF_01488"/>
    </source>
</evidence>
<dbReference type="Pfam" id="PF23139">
    <property type="entry name" value="OB_YrrC"/>
    <property type="match status" value="1"/>
</dbReference>
<evidence type="ECO:0000259" key="4">
    <source>
        <dbReference type="SMART" id="SM00278"/>
    </source>
</evidence>
<dbReference type="InterPro" id="IPR029493">
    <property type="entry name" value="RecD2-like_HHH"/>
</dbReference>
<dbReference type="Proteomes" id="UP000184536">
    <property type="component" value="Unassembled WGS sequence"/>
</dbReference>
<reference evidence="7" key="1">
    <citation type="submission" date="2016-11" db="EMBL/GenBank/DDBJ databases">
        <authorList>
            <person name="Varghese N."/>
            <person name="Submissions S."/>
        </authorList>
    </citation>
    <scope>NUCLEOTIDE SEQUENCE [LARGE SCALE GENOMIC DNA]</scope>
    <source>
        <strain evidence="7">DSM 17957</strain>
    </source>
</reference>
<evidence type="ECO:0000256" key="2">
    <source>
        <dbReference type="ARBA" id="ARBA00022840"/>
    </source>
</evidence>
<dbReference type="AlphaFoldDB" id="A0A1M6CL71"/>
<accession>A0A1M6CL71</accession>
<dbReference type="InterPro" id="IPR041451">
    <property type="entry name" value="RecD2_SH13"/>
</dbReference>
<feature type="domain" description="Helix-hairpin-helix DNA-binding motif class 1" evidence="4">
    <location>
        <begin position="117"/>
        <end position="136"/>
    </location>
</feature>
<dbReference type="GO" id="GO:0043139">
    <property type="term" value="F:5'-3' DNA helicase activity"/>
    <property type="evidence" value="ECO:0007669"/>
    <property type="project" value="UniProtKB-UniRule"/>
</dbReference>
<comment type="catalytic activity">
    <reaction evidence="3">
        <text>ATP + H2O = ADP + phosphate + H(+)</text>
        <dbReference type="Rhea" id="RHEA:13065"/>
        <dbReference type="ChEBI" id="CHEBI:15377"/>
        <dbReference type="ChEBI" id="CHEBI:15378"/>
        <dbReference type="ChEBI" id="CHEBI:30616"/>
        <dbReference type="ChEBI" id="CHEBI:43474"/>
        <dbReference type="ChEBI" id="CHEBI:456216"/>
        <dbReference type="EC" id="5.6.2.3"/>
    </reaction>
</comment>
<dbReference type="SUPFAM" id="SSF47781">
    <property type="entry name" value="RuvA domain 2-like"/>
    <property type="match status" value="1"/>
</dbReference>
<dbReference type="InterPro" id="IPR010994">
    <property type="entry name" value="RuvA_2-like"/>
</dbReference>
<dbReference type="Gene3D" id="1.10.10.2220">
    <property type="match status" value="1"/>
</dbReference>
<dbReference type="GO" id="GO:0017116">
    <property type="term" value="F:single-stranded DNA helicase activity"/>
    <property type="evidence" value="ECO:0007669"/>
    <property type="project" value="TreeGrafter"/>
</dbReference>
<dbReference type="CDD" id="cd18809">
    <property type="entry name" value="SF1_C_RecD"/>
    <property type="match status" value="1"/>
</dbReference>
<dbReference type="HAMAP" id="MF_01488">
    <property type="entry name" value="RecD2"/>
    <property type="match status" value="1"/>
</dbReference>
<dbReference type="InterPro" id="IPR003593">
    <property type="entry name" value="AAA+_ATPase"/>
</dbReference>
<dbReference type="SMART" id="SM00278">
    <property type="entry name" value="HhH1"/>
    <property type="match status" value="3"/>
</dbReference>
<dbReference type="Gene3D" id="1.10.150.20">
    <property type="entry name" value="5' to 3' exonuclease, C-terminal subdomain"/>
    <property type="match status" value="1"/>
</dbReference>
<organism evidence="6 7">
    <name type="scientific">Geosporobacter subterraneus DSM 17957</name>
    <dbReference type="NCBI Taxonomy" id="1121919"/>
    <lineage>
        <taxon>Bacteria</taxon>
        <taxon>Bacillati</taxon>
        <taxon>Bacillota</taxon>
        <taxon>Clostridia</taxon>
        <taxon>Peptostreptococcales</taxon>
        <taxon>Thermotaleaceae</taxon>
        <taxon>Geosporobacter</taxon>
    </lineage>
</organism>
<dbReference type="GO" id="GO:0009338">
    <property type="term" value="C:exodeoxyribonuclease V complex"/>
    <property type="evidence" value="ECO:0007669"/>
    <property type="project" value="TreeGrafter"/>
</dbReference>
<dbReference type="Pfam" id="PF18335">
    <property type="entry name" value="SH3_13"/>
    <property type="match status" value="1"/>
</dbReference>
<dbReference type="Gene3D" id="3.40.50.300">
    <property type="entry name" value="P-loop containing nucleotide triphosphate hydrolases"/>
    <property type="match status" value="2"/>
</dbReference>
<dbReference type="InterPro" id="IPR027785">
    <property type="entry name" value="UvrD-like_helicase_C"/>
</dbReference>
<dbReference type="PANTHER" id="PTHR43788">
    <property type="entry name" value="DNA2/NAM7 HELICASE FAMILY MEMBER"/>
    <property type="match status" value="1"/>
</dbReference>
<keyword evidence="3" id="KW-0238">DNA-binding</keyword>
<dbReference type="InterPro" id="IPR006345">
    <property type="entry name" value="RecD2"/>
</dbReference>
<evidence type="ECO:0000256" key="1">
    <source>
        <dbReference type="ARBA" id="ARBA00022741"/>
    </source>
</evidence>
<gene>
    <name evidence="3" type="primary">recD2</name>
    <name evidence="6" type="ORF">SAMN02745975_00252</name>
</gene>
<dbReference type="InterPro" id="IPR055446">
    <property type="entry name" value="RecD2_N_OB"/>
</dbReference>
<name>A0A1M6CL71_9FIRM</name>
<dbReference type="PANTHER" id="PTHR43788:SF6">
    <property type="entry name" value="DNA HELICASE B"/>
    <property type="match status" value="1"/>
</dbReference>
<dbReference type="GO" id="GO:0006310">
    <property type="term" value="P:DNA recombination"/>
    <property type="evidence" value="ECO:0007669"/>
    <property type="project" value="InterPro"/>
</dbReference>
<keyword evidence="3" id="KW-0378">Hydrolase</keyword>
<dbReference type="EC" id="5.6.2.3" evidence="3"/>
<dbReference type="GO" id="GO:0006281">
    <property type="term" value="P:DNA repair"/>
    <property type="evidence" value="ECO:0007669"/>
    <property type="project" value="InterPro"/>
</dbReference>
<dbReference type="SUPFAM" id="SSF52540">
    <property type="entry name" value="P-loop containing nucleoside triphosphate hydrolases"/>
    <property type="match status" value="1"/>
</dbReference>
<evidence type="ECO:0000259" key="5">
    <source>
        <dbReference type="SMART" id="SM00382"/>
    </source>
</evidence>
<dbReference type="STRING" id="1121919.SAMN02745975_00252"/>
<dbReference type="GO" id="GO:0016887">
    <property type="term" value="F:ATP hydrolysis activity"/>
    <property type="evidence" value="ECO:0007669"/>
    <property type="project" value="RHEA"/>
</dbReference>
<evidence type="ECO:0000313" key="7">
    <source>
        <dbReference type="Proteomes" id="UP000184536"/>
    </source>
</evidence>
<dbReference type="GO" id="GO:0003677">
    <property type="term" value="F:DNA binding"/>
    <property type="evidence" value="ECO:0007669"/>
    <property type="project" value="UniProtKB-UniRule"/>
</dbReference>
<dbReference type="Pfam" id="PF13245">
    <property type="entry name" value="AAA_19"/>
    <property type="match status" value="1"/>
</dbReference>
<feature type="binding site" evidence="3">
    <location>
        <begin position="344"/>
        <end position="348"/>
    </location>
    <ligand>
        <name>ATP</name>
        <dbReference type="ChEBI" id="CHEBI:30616"/>
    </ligand>
</feature>
<protein>
    <recommendedName>
        <fullName evidence="3">ATP-dependent RecD2 DNA helicase</fullName>
        <ecNumber evidence="3">5.6.2.3</ecNumber>
    </recommendedName>
    <alternativeName>
        <fullName evidence="3">DNA 5'-3' helicase subunit RecD2</fullName>
    </alternativeName>
</protein>
<keyword evidence="2 3" id="KW-0067">ATP-binding</keyword>
<dbReference type="CDD" id="cd17933">
    <property type="entry name" value="DEXSc_RecD-like"/>
    <property type="match status" value="1"/>
</dbReference>